<feature type="modified residue" description="4-aspartylphosphate" evidence="3">
    <location>
        <position position="56"/>
    </location>
</feature>
<name>A0A1P8K4E6_9BURK</name>
<dbReference type="PRINTS" id="PR00038">
    <property type="entry name" value="HTHLUXR"/>
</dbReference>
<dbReference type="CDD" id="cd17535">
    <property type="entry name" value="REC_NarL-like"/>
    <property type="match status" value="1"/>
</dbReference>
<evidence type="ECO:0000313" key="7">
    <source>
        <dbReference type="Proteomes" id="UP000186609"/>
    </source>
</evidence>
<dbReference type="Gene3D" id="3.40.50.2300">
    <property type="match status" value="1"/>
</dbReference>
<dbReference type="Proteomes" id="UP000186609">
    <property type="component" value="Chromosome"/>
</dbReference>
<dbReference type="InterPro" id="IPR058245">
    <property type="entry name" value="NreC/VraR/RcsB-like_REC"/>
</dbReference>
<evidence type="ECO:0000256" key="1">
    <source>
        <dbReference type="ARBA" id="ARBA00022553"/>
    </source>
</evidence>
<evidence type="ECO:0000313" key="6">
    <source>
        <dbReference type="EMBL" id="APW40868.1"/>
    </source>
</evidence>
<protein>
    <recommendedName>
        <fullName evidence="8">DNA-binding response regulator</fullName>
    </recommendedName>
</protein>
<sequence>MQRIKVLVVDDHPLLMQGIEDILALAPDIQLVGHAGSGLDAISQFTLVRPDVTLMDIQMPGMNGIEAMATILVMAPDARVLILTLHRHESQMREAFAAGAAGYLQKSHAATHLLDAVRTVHAGSIYRVVPVAQQAARSLSVAEIEVLKLAALGYSNRRIGESLDIPEETVKSRMKSILAKLSANDRTHAVTLALQRGIIAML</sequence>
<feature type="domain" description="Response regulatory" evidence="5">
    <location>
        <begin position="5"/>
        <end position="121"/>
    </location>
</feature>
<dbReference type="PANTHER" id="PTHR45566">
    <property type="entry name" value="HTH-TYPE TRANSCRIPTIONAL REGULATOR YHJB-RELATED"/>
    <property type="match status" value="1"/>
</dbReference>
<evidence type="ECO:0000256" key="2">
    <source>
        <dbReference type="ARBA" id="ARBA00023125"/>
    </source>
</evidence>
<keyword evidence="2" id="KW-0238">DNA-binding</keyword>
<dbReference type="InterPro" id="IPR000792">
    <property type="entry name" value="Tscrpt_reg_LuxR_C"/>
</dbReference>
<dbReference type="Pfam" id="PF00072">
    <property type="entry name" value="Response_reg"/>
    <property type="match status" value="1"/>
</dbReference>
<dbReference type="InterPro" id="IPR051015">
    <property type="entry name" value="EvgA-like"/>
</dbReference>
<accession>A0A1P8K4E6</accession>
<dbReference type="PROSITE" id="PS50110">
    <property type="entry name" value="RESPONSE_REGULATORY"/>
    <property type="match status" value="1"/>
</dbReference>
<dbReference type="AlphaFoldDB" id="A0A1P8K4E6"/>
<gene>
    <name evidence="6" type="ORF">RD110_22055</name>
</gene>
<dbReference type="PROSITE" id="PS00622">
    <property type="entry name" value="HTH_LUXR_1"/>
    <property type="match status" value="1"/>
</dbReference>
<dbReference type="PANTHER" id="PTHR45566:SF2">
    <property type="entry name" value="NARL SUBFAMILY"/>
    <property type="match status" value="1"/>
</dbReference>
<dbReference type="EMBL" id="CP019236">
    <property type="protein sequence ID" value="APW40868.1"/>
    <property type="molecule type" value="Genomic_DNA"/>
</dbReference>
<dbReference type="SUPFAM" id="SSF52172">
    <property type="entry name" value="CheY-like"/>
    <property type="match status" value="1"/>
</dbReference>
<dbReference type="STRING" id="1842727.RD110_22055"/>
<dbReference type="InterPro" id="IPR011006">
    <property type="entry name" value="CheY-like_superfamily"/>
</dbReference>
<dbReference type="Pfam" id="PF00196">
    <property type="entry name" value="GerE"/>
    <property type="match status" value="1"/>
</dbReference>
<keyword evidence="1 3" id="KW-0597">Phosphoprotein</keyword>
<dbReference type="GO" id="GO:0003677">
    <property type="term" value="F:DNA binding"/>
    <property type="evidence" value="ECO:0007669"/>
    <property type="project" value="UniProtKB-KW"/>
</dbReference>
<evidence type="ECO:0000256" key="3">
    <source>
        <dbReference type="PROSITE-ProRule" id="PRU00169"/>
    </source>
</evidence>
<organism evidence="6 7">
    <name type="scientific">Rhodoferax koreensis</name>
    <dbReference type="NCBI Taxonomy" id="1842727"/>
    <lineage>
        <taxon>Bacteria</taxon>
        <taxon>Pseudomonadati</taxon>
        <taxon>Pseudomonadota</taxon>
        <taxon>Betaproteobacteria</taxon>
        <taxon>Burkholderiales</taxon>
        <taxon>Comamonadaceae</taxon>
        <taxon>Rhodoferax</taxon>
    </lineage>
</organism>
<evidence type="ECO:0000259" key="4">
    <source>
        <dbReference type="PROSITE" id="PS50043"/>
    </source>
</evidence>
<dbReference type="GO" id="GO:0000160">
    <property type="term" value="P:phosphorelay signal transduction system"/>
    <property type="evidence" value="ECO:0007669"/>
    <property type="project" value="InterPro"/>
</dbReference>
<dbReference type="PROSITE" id="PS50043">
    <property type="entry name" value="HTH_LUXR_2"/>
    <property type="match status" value="1"/>
</dbReference>
<dbReference type="SMART" id="SM00448">
    <property type="entry name" value="REC"/>
    <property type="match status" value="1"/>
</dbReference>
<reference evidence="6 7" key="1">
    <citation type="submission" date="2017-01" db="EMBL/GenBank/DDBJ databases">
        <authorList>
            <person name="Mah S.A."/>
            <person name="Swanson W.J."/>
            <person name="Moy G.W."/>
            <person name="Vacquier V.D."/>
        </authorList>
    </citation>
    <scope>NUCLEOTIDE SEQUENCE [LARGE SCALE GENOMIC DNA]</scope>
    <source>
        <strain evidence="6 7">DCY110</strain>
    </source>
</reference>
<dbReference type="InterPro" id="IPR016032">
    <property type="entry name" value="Sig_transdc_resp-reg_C-effctor"/>
</dbReference>
<dbReference type="KEGG" id="rhy:RD110_22055"/>
<proteinExistence type="predicted"/>
<dbReference type="SUPFAM" id="SSF46894">
    <property type="entry name" value="C-terminal effector domain of the bipartite response regulators"/>
    <property type="match status" value="1"/>
</dbReference>
<feature type="domain" description="HTH luxR-type" evidence="4">
    <location>
        <begin position="132"/>
        <end position="197"/>
    </location>
</feature>
<evidence type="ECO:0000259" key="5">
    <source>
        <dbReference type="PROSITE" id="PS50110"/>
    </source>
</evidence>
<evidence type="ECO:0008006" key="8">
    <source>
        <dbReference type="Google" id="ProtNLM"/>
    </source>
</evidence>
<dbReference type="CDD" id="cd06170">
    <property type="entry name" value="LuxR_C_like"/>
    <property type="match status" value="1"/>
</dbReference>
<keyword evidence="7" id="KW-1185">Reference proteome</keyword>
<dbReference type="InterPro" id="IPR001789">
    <property type="entry name" value="Sig_transdc_resp-reg_receiver"/>
</dbReference>
<dbReference type="GO" id="GO:0006355">
    <property type="term" value="P:regulation of DNA-templated transcription"/>
    <property type="evidence" value="ECO:0007669"/>
    <property type="project" value="InterPro"/>
</dbReference>
<dbReference type="SMART" id="SM00421">
    <property type="entry name" value="HTH_LUXR"/>
    <property type="match status" value="1"/>
</dbReference>